<evidence type="ECO:0000256" key="3">
    <source>
        <dbReference type="ARBA" id="ARBA00022448"/>
    </source>
</evidence>
<sequence length="699" mass="77352">MKFKLHFALSSLVLAMGFPAYGQESSQEENIKKNDEKIESISIVGVRQNRVSKGATGLTMELNETPQSISVISSEQIENFAANSINDVMKMATGITVEQGETNRTRYTARGFDIKSTQIDGIGLPNDWGLVTGVMESYGYEEVEVIRGANGQLTGVGNAAGTINYVRKRPTNENEGEVALTLGSDALKRLQADYSLFLTESGSWAARAVAVLEDSESYLDGLEDDHAYLSVVVDGQVTDNSTITFGASYQDANSDGVMWGGLPLAYADGTQGDYDVSTSPTQDWTIWDTENISAFVEYSYIFDNDWEIKTTYNRQESDSYSKLFYVAGLDNSESNRVTRNSVGSYDGEFSANLFDLTTKGQYELFNQTHELMFGTSISKSNDLSFNNPYDKTTTPAYGINPVFPYPLDLTPEPIWQEQVETANLDVTLLRIFGSTKLNINDDLFVIAGFNAIDYTREGYNSGGSVDNEESEISPYLAATYSITEDMNAYISYSDIYEPQDRYDYNFQYLDPSKGVNYEIGIKSQWLDDAVLTSFALFSAKQDNIAVRAGINDLGKTYYEGTTMKSEGVELEVIGSLTENINATFAYTYMDIEDAEGENTSAWEPKNSVKFSLDYTLPTMPELMVGLGGRWQSKTENATGVVKQGSYLLVNAFARWNVSKSFAIQANIDNITDEKYITSLKNVGFYGAPINGSVKATYSF</sequence>
<evidence type="ECO:0000313" key="15">
    <source>
        <dbReference type="EMBL" id="GAA0818169.1"/>
    </source>
</evidence>
<keyword evidence="7 10" id="KW-0472">Membrane</keyword>
<evidence type="ECO:0000256" key="2">
    <source>
        <dbReference type="ARBA" id="ARBA00009810"/>
    </source>
</evidence>
<dbReference type="InterPro" id="IPR012910">
    <property type="entry name" value="Plug_dom"/>
</dbReference>
<dbReference type="Gene3D" id="2.40.170.20">
    <property type="entry name" value="TonB-dependent receptor, beta-barrel domain"/>
    <property type="match status" value="1"/>
</dbReference>
<dbReference type="SUPFAM" id="SSF56935">
    <property type="entry name" value="Porins"/>
    <property type="match status" value="1"/>
</dbReference>
<keyword evidence="3 10" id="KW-0813">Transport</keyword>
<keyword evidence="6 11" id="KW-0798">TonB box</keyword>
<dbReference type="CDD" id="cd01347">
    <property type="entry name" value="ligand_gated_channel"/>
    <property type="match status" value="1"/>
</dbReference>
<evidence type="ECO:0000256" key="5">
    <source>
        <dbReference type="ARBA" id="ARBA00022692"/>
    </source>
</evidence>
<dbReference type="InterPro" id="IPR010105">
    <property type="entry name" value="TonB_sidphr_rcpt"/>
</dbReference>
<evidence type="ECO:0000256" key="11">
    <source>
        <dbReference type="RuleBase" id="RU003357"/>
    </source>
</evidence>
<evidence type="ECO:0000259" key="13">
    <source>
        <dbReference type="Pfam" id="PF00593"/>
    </source>
</evidence>
<keyword evidence="8 15" id="KW-0675">Receptor</keyword>
<keyword evidence="5 10" id="KW-0812">Transmembrane</keyword>
<feature type="signal peptide" evidence="12">
    <location>
        <begin position="1"/>
        <end position="22"/>
    </location>
</feature>
<comment type="similarity">
    <text evidence="2 10 11">Belongs to the TonB-dependent receptor family.</text>
</comment>
<evidence type="ECO:0000256" key="12">
    <source>
        <dbReference type="SAM" id="SignalP"/>
    </source>
</evidence>
<dbReference type="NCBIfam" id="TIGR01783">
    <property type="entry name" value="TonB-siderophor"/>
    <property type="match status" value="1"/>
</dbReference>
<feature type="domain" description="TonB-dependent receptor plug" evidence="14">
    <location>
        <begin position="62"/>
        <end position="162"/>
    </location>
</feature>
<feature type="chain" id="PRO_5047363928" evidence="12">
    <location>
        <begin position="23"/>
        <end position="699"/>
    </location>
</feature>
<dbReference type="InterPro" id="IPR036942">
    <property type="entry name" value="Beta-barrel_TonB_sf"/>
</dbReference>
<dbReference type="EMBL" id="BAAAFA010000006">
    <property type="protein sequence ID" value="GAA0818169.1"/>
    <property type="molecule type" value="Genomic_DNA"/>
</dbReference>
<evidence type="ECO:0000256" key="9">
    <source>
        <dbReference type="ARBA" id="ARBA00023237"/>
    </source>
</evidence>
<dbReference type="RefSeq" id="WP_343817362.1">
    <property type="nucleotide sequence ID" value="NZ_BAAAFA010000006.1"/>
</dbReference>
<evidence type="ECO:0000256" key="8">
    <source>
        <dbReference type="ARBA" id="ARBA00023170"/>
    </source>
</evidence>
<dbReference type="Pfam" id="PF00593">
    <property type="entry name" value="TonB_dep_Rec_b-barrel"/>
    <property type="match status" value="1"/>
</dbReference>
<accession>A0ABP3WIA6</accession>
<proteinExistence type="inferred from homology"/>
<reference evidence="16" key="1">
    <citation type="journal article" date="2019" name="Int. J. Syst. Evol. Microbiol.">
        <title>The Global Catalogue of Microorganisms (GCM) 10K type strain sequencing project: providing services to taxonomists for standard genome sequencing and annotation.</title>
        <authorList>
            <consortium name="The Broad Institute Genomics Platform"/>
            <consortium name="The Broad Institute Genome Sequencing Center for Infectious Disease"/>
            <person name="Wu L."/>
            <person name="Ma J."/>
        </authorList>
    </citation>
    <scope>NUCLEOTIDE SEQUENCE [LARGE SCALE GENOMIC DNA]</scope>
    <source>
        <strain evidence="16">JCM 15608</strain>
    </source>
</reference>
<dbReference type="InterPro" id="IPR037066">
    <property type="entry name" value="Plug_dom_sf"/>
</dbReference>
<evidence type="ECO:0000256" key="7">
    <source>
        <dbReference type="ARBA" id="ARBA00023136"/>
    </source>
</evidence>
<comment type="subcellular location">
    <subcellularLocation>
        <location evidence="1 10">Cell outer membrane</location>
        <topology evidence="1 10">Multi-pass membrane protein</topology>
    </subcellularLocation>
</comment>
<feature type="domain" description="TonB-dependent receptor-like beta-barrel" evidence="13">
    <location>
        <begin position="241"/>
        <end position="670"/>
    </location>
</feature>
<dbReference type="InterPro" id="IPR039426">
    <property type="entry name" value="TonB-dep_rcpt-like"/>
</dbReference>
<comment type="caution">
    <text evidence="15">The sequence shown here is derived from an EMBL/GenBank/DDBJ whole genome shotgun (WGS) entry which is preliminary data.</text>
</comment>
<organism evidence="15 16">
    <name type="scientific">Colwellia asteriadis</name>
    <dbReference type="NCBI Taxonomy" id="517723"/>
    <lineage>
        <taxon>Bacteria</taxon>
        <taxon>Pseudomonadati</taxon>
        <taxon>Pseudomonadota</taxon>
        <taxon>Gammaproteobacteria</taxon>
        <taxon>Alteromonadales</taxon>
        <taxon>Colwelliaceae</taxon>
        <taxon>Colwellia</taxon>
    </lineage>
</organism>
<protein>
    <submittedName>
        <fullName evidence="15">Ferric-rhodotorulic acid/ferric-coprogen receptor FhuE</fullName>
    </submittedName>
</protein>
<evidence type="ECO:0000256" key="4">
    <source>
        <dbReference type="ARBA" id="ARBA00022452"/>
    </source>
</evidence>
<evidence type="ECO:0000313" key="16">
    <source>
        <dbReference type="Proteomes" id="UP001500021"/>
    </source>
</evidence>
<dbReference type="Proteomes" id="UP001500021">
    <property type="component" value="Unassembled WGS sequence"/>
</dbReference>
<dbReference type="InterPro" id="IPR000531">
    <property type="entry name" value="Beta-barrel_TonB"/>
</dbReference>
<dbReference type="PANTHER" id="PTHR32552:SF74">
    <property type="entry name" value="HYDROXAMATE SIDEROPHORE RECEPTOR FHUE"/>
    <property type="match status" value="1"/>
</dbReference>
<keyword evidence="16" id="KW-1185">Reference proteome</keyword>
<name>A0ABP3WIA6_9GAMM</name>
<evidence type="ECO:0000256" key="6">
    <source>
        <dbReference type="ARBA" id="ARBA00023077"/>
    </source>
</evidence>
<keyword evidence="9 10" id="KW-0998">Cell outer membrane</keyword>
<keyword evidence="12" id="KW-0732">Signal</keyword>
<dbReference type="Gene3D" id="2.170.130.10">
    <property type="entry name" value="TonB-dependent receptor, plug domain"/>
    <property type="match status" value="1"/>
</dbReference>
<gene>
    <name evidence="15" type="primary">fhuE</name>
    <name evidence="15" type="ORF">GCM10009111_20520</name>
</gene>
<evidence type="ECO:0000256" key="10">
    <source>
        <dbReference type="PROSITE-ProRule" id="PRU01360"/>
    </source>
</evidence>
<dbReference type="PROSITE" id="PS52016">
    <property type="entry name" value="TONB_DEPENDENT_REC_3"/>
    <property type="match status" value="1"/>
</dbReference>
<evidence type="ECO:0000256" key="1">
    <source>
        <dbReference type="ARBA" id="ARBA00004571"/>
    </source>
</evidence>
<dbReference type="Pfam" id="PF07715">
    <property type="entry name" value="Plug"/>
    <property type="match status" value="1"/>
</dbReference>
<keyword evidence="4 10" id="KW-1134">Transmembrane beta strand</keyword>
<evidence type="ECO:0000259" key="14">
    <source>
        <dbReference type="Pfam" id="PF07715"/>
    </source>
</evidence>
<dbReference type="PANTHER" id="PTHR32552">
    <property type="entry name" value="FERRICHROME IRON RECEPTOR-RELATED"/>
    <property type="match status" value="1"/>
</dbReference>